<dbReference type="InterPro" id="IPR001965">
    <property type="entry name" value="Znf_PHD"/>
</dbReference>
<evidence type="ECO:0000313" key="7">
    <source>
        <dbReference type="EMBL" id="MBY31697.1"/>
    </source>
</evidence>
<evidence type="ECO:0000256" key="4">
    <source>
        <dbReference type="PROSITE-ProRule" id="PRU00146"/>
    </source>
</evidence>
<evidence type="ECO:0000256" key="2">
    <source>
        <dbReference type="ARBA" id="ARBA00022771"/>
    </source>
</evidence>
<evidence type="ECO:0000256" key="3">
    <source>
        <dbReference type="ARBA" id="ARBA00022833"/>
    </source>
</evidence>
<keyword evidence="3" id="KW-0862">Zinc</keyword>
<dbReference type="PROSITE" id="PS01359">
    <property type="entry name" value="ZF_PHD_1"/>
    <property type="match status" value="1"/>
</dbReference>
<dbReference type="Pfam" id="PF00628">
    <property type="entry name" value="PHD"/>
    <property type="match status" value="1"/>
</dbReference>
<dbReference type="InterPro" id="IPR013083">
    <property type="entry name" value="Znf_RING/FYVE/PHD"/>
</dbReference>
<accession>A0A2S2PQP8</accession>
<dbReference type="CDD" id="cd15489">
    <property type="entry name" value="PHD_SF"/>
    <property type="match status" value="1"/>
</dbReference>
<evidence type="ECO:0000256" key="5">
    <source>
        <dbReference type="SAM" id="Coils"/>
    </source>
</evidence>
<gene>
    <name evidence="7" type="ORF">g.47969</name>
</gene>
<dbReference type="AlphaFoldDB" id="A0A2S2PQP8"/>
<keyword evidence="5" id="KW-0175">Coiled coil</keyword>
<keyword evidence="1" id="KW-0479">Metal-binding</keyword>
<dbReference type="Gene3D" id="3.30.40.10">
    <property type="entry name" value="Zinc/RING finger domain, C3HC4 (zinc finger)"/>
    <property type="match status" value="1"/>
</dbReference>
<dbReference type="InterPro" id="IPR019787">
    <property type="entry name" value="Znf_PHD-finger"/>
</dbReference>
<dbReference type="InterPro" id="IPR019786">
    <property type="entry name" value="Zinc_finger_PHD-type_CS"/>
</dbReference>
<protein>
    <recommendedName>
        <fullName evidence="6">PHD-type domain-containing protein</fullName>
    </recommendedName>
</protein>
<feature type="coiled-coil region" evidence="5">
    <location>
        <begin position="91"/>
        <end position="139"/>
    </location>
</feature>
<organism evidence="7">
    <name type="scientific">Schizaphis graminum</name>
    <name type="common">Green bug aphid</name>
    <dbReference type="NCBI Taxonomy" id="13262"/>
    <lineage>
        <taxon>Eukaryota</taxon>
        <taxon>Metazoa</taxon>
        <taxon>Ecdysozoa</taxon>
        <taxon>Arthropoda</taxon>
        <taxon>Hexapoda</taxon>
        <taxon>Insecta</taxon>
        <taxon>Pterygota</taxon>
        <taxon>Neoptera</taxon>
        <taxon>Paraneoptera</taxon>
        <taxon>Hemiptera</taxon>
        <taxon>Sternorrhyncha</taxon>
        <taxon>Aphidomorpha</taxon>
        <taxon>Aphidoidea</taxon>
        <taxon>Aphididae</taxon>
        <taxon>Aphidini</taxon>
        <taxon>Schizaphis</taxon>
    </lineage>
</organism>
<proteinExistence type="predicted"/>
<dbReference type="PROSITE" id="PS50016">
    <property type="entry name" value="ZF_PHD_2"/>
    <property type="match status" value="1"/>
</dbReference>
<dbReference type="SUPFAM" id="SSF57903">
    <property type="entry name" value="FYVE/PHD zinc finger"/>
    <property type="match status" value="1"/>
</dbReference>
<keyword evidence="2 4" id="KW-0863">Zinc-finger</keyword>
<dbReference type="InterPro" id="IPR011011">
    <property type="entry name" value="Znf_FYVE_PHD"/>
</dbReference>
<evidence type="ECO:0000259" key="6">
    <source>
        <dbReference type="PROSITE" id="PS50016"/>
    </source>
</evidence>
<dbReference type="SMART" id="SM00249">
    <property type="entry name" value="PHD"/>
    <property type="match status" value="1"/>
</dbReference>
<feature type="domain" description="PHD-type" evidence="6">
    <location>
        <begin position="1"/>
        <end position="61"/>
    </location>
</feature>
<reference evidence="7" key="1">
    <citation type="submission" date="2018-04" db="EMBL/GenBank/DDBJ databases">
        <title>Transcriptome of Schizaphis graminum biotype I.</title>
        <authorList>
            <person name="Scully E.D."/>
            <person name="Geib S.M."/>
            <person name="Palmer N.A."/>
            <person name="Koch K."/>
            <person name="Bradshaw J."/>
            <person name="Heng-Moss T."/>
            <person name="Sarath G."/>
        </authorList>
    </citation>
    <scope>NUCLEOTIDE SEQUENCE</scope>
</reference>
<dbReference type="GO" id="GO:0008270">
    <property type="term" value="F:zinc ion binding"/>
    <property type="evidence" value="ECO:0007669"/>
    <property type="project" value="UniProtKB-KW"/>
</dbReference>
<evidence type="ECO:0000256" key="1">
    <source>
        <dbReference type="ARBA" id="ARBA00022723"/>
    </source>
</evidence>
<name>A0A2S2PQP8_SCHGA</name>
<dbReference type="EMBL" id="GGMR01019078">
    <property type="protein sequence ID" value="MBY31697.1"/>
    <property type="molecule type" value="Transcribed_RNA"/>
</dbReference>
<sequence length="190" mass="22116">MSNCMRCNESLTHTEDTLECSVCNNNYHYYCIGISETNFKKMSKNTKNTKNRYSCAKCYNSETKTINDPLLKLNTKMEDLIKSVNFMGLQFDDFNNKLESILTELKHLKKEYESIKADNLRLSNEILEIKQKLDTFEQQNLGISVEINGVPKSNNENYIAVMQSIVKQLNITPRSPKQLELYYQITKSRL</sequence>